<feature type="domain" description="Wall-associated receptor kinase galacturonan-binding" evidence="16">
    <location>
        <begin position="263"/>
        <end position="328"/>
    </location>
</feature>
<organism evidence="17 18">
    <name type="scientific">Papaver somniferum</name>
    <name type="common">Opium poppy</name>
    <dbReference type="NCBI Taxonomy" id="3469"/>
    <lineage>
        <taxon>Eukaryota</taxon>
        <taxon>Viridiplantae</taxon>
        <taxon>Streptophyta</taxon>
        <taxon>Embryophyta</taxon>
        <taxon>Tracheophyta</taxon>
        <taxon>Spermatophyta</taxon>
        <taxon>Magnoliopsida</taxon>
        <taxon>Ranunculales</taxon>
        <taxon>Papaveraceae</taxon>
        <taxon>Papaveroideae</taxon>
        <taxon>Papaver</taxon>
    </lineage>
</organism>
<evidence type="ECO:0000256" key="15">
    <source>
        <dbReference type="SAM" id="SignalP"/>
    </source>
</evidence>
<keyword evidence="8 15" id="KW-0732">Signal</keyword>
<keyword evidence="11" id="KW-0862">Zinc</keyword>
<evidence type="ECO:0000259" key="16">
    <source>
        <dbReference type="Pfam" id="PF13947"/>
    </source>
</evidence>
<dbReference type="InterPro" id="IPR025287">
    <property type="entry name" value="WAK_GUB"/>
</dbReference>
<evidence type="ECO:0000256" key="1">
    <source>
        <dbReference type="ARBA" id="ARBA00000900"/>
    </source>
</evidence>
<dbReference type="EC" id="2.3.2.27" evidence="4"/>
<keyword evidence="13" id="KW-0472">Membrane</keyword>
<dbReference type="AlphaFoldDB" id="A0A4Y7LH44"/>
<evidence type="ECO:0000313" key="18">
    <source>
        <dbReference type="Proteomes" id="UP000316621"/>
    </source>
</evidence>
<keyword evidence="6" id="KW-0812">Transmembrane</keyword>
<dbReference type="GO" id="GO:0008270">
    <property type="term" value="F:zinc ion binding"/>
    <property type="evidence" value="ECO:0007669"/>
    <property type="project" value="UniProtKB-KW"/>
</dbReference>
<evidence type="ECO:0000256" key="8">
    <source>
        <dbReference type="ARBA" id="ARBA00022729"/>
    </source>
</evidence>
<accession>A0A4Y7LH44</accession>
<comment type="catalytic activity">
    <reaction evidence="1">
        <text>S-ubiquitinyl-[E2 ubiquitin-conjugating enzyme]-L-cysteine + [acceptor protein]-L-lysine = [E2 ubiquitin-conjugating enzyme]-L-cysteine + N(6)-ubiquitinyl-[acceptor protein]-L-lysine.</text>
        <dbReference type="EC" id="2.3.2.27"/>
    </reaction>
</comment>
<feature type="signal peptide" evidence="15">
    <location>
        <begin position="1"/>
        <end position="23"/>
    </location>
</feature>
<keyword evidence="5" id="KW-0808">Transferase</keyword>
<keyword evidence="7" id="KW-0479">Metal-binding</keyword>
<dbReference type="Gramene" id="RZC84813">
    <property type="protein sequence ID" value="RZC84813"/>
    <property type="gene ID" value="C5167_047593"/>
</dbReference>
<evidence type="ECO:0000256" key="4">
    <source>
        <dbReference type="ARBA" id="ARBA00012483"/>
    </source>
</evidence>
<keyword evidence="9" id="KW-0863">Zinc-finger</keyword>
<evidence type="ECO:0000256" key="9">
    <source>
        <dbReference type="ARBA" id="ARBA00022771"/>
    </source>
</evidence>
<dbReference type="GO" id="GO:0061630">
    <property type="term" value="F:ubiquitin protein ligase activity"/>
    <property type="evidence" value="ECO:0007669"/>
    <property type="project" value="UniProtKB-EC"/>
</dbReference>
<comment type="subcellular location">
    <subcellularLocation>
        <location evidence="2">Membrane</location>
        <topology evidence="2">Single-pass membrane protein</topology>
    </subcellularLocation>
</comment>
<dbReference type="PANTHER" id="PTHR46279:SF9">
    <property type="entry name" value="OS01G0116300 PROTEIN"/>
    <property type="match status" value="1"/>
</dbReference>
<evidence type="ECO:0000256" key="12">
    <source>
        <dbReference type="ARBA" id="ARBA00022989"/>
    </source>
</evidence>
<dbReference type="GO" id="GO:0030247">
    <property type="term" value="F:polysaccharide binding"/>
    <property type="evidence" value="ECO:0007669"/>
    <property type="project" value="InterPro"/>
</dbReference>
<evidence type="ECO:0000313" key="17">
    <source>
        <dbReference type="EMBL" id="RZC84813.1"/>
    </source>
</evidence>
<keyword evidence="10" id="KW-0833">Ubl conjugation pathway</keyword>
<dbReference type="EMBL" id="CM010725">
    <property type="protein sequence ID" value="RZC84813.1"/>
    <property type="molecule type" value="Genomic_DNA"/>
</dbReference>
<gene>
    <name evidence="17" type="ORF">C5167_047593</name>
</gene>
<dbReference type="GO" id="GO:0016020">
    <property type="term" value="C:membrane"/>
    <property type="evidence" value="ECO:0007669"/>
    <property type="project" value="UniProtKB-SubCell"/>
</dbReference>
<dbReference type="Proteomes" id="UP000316621">
    <property type="component" value="Chromosome 11"/>
</dbReference>
<evidence type="ECO:0000256" key="5">
    <source>
        <dbReference type="ARBA" id="ARBA00022679"/>
    </source>
</evidence>
<evidence type="ECO:0000256" key="6">
    <source>
        <dbReference type="ARBA" id="ARBA00022692"/>
    </source>
</evidence>
<dbReference type="OMA" id="ICETAQC"/>
<feature type="domain" description="Wall-associated receptor kinase galacturonan-binding" evidence="16">
    <location>
        <begin position="27"/>
        <end position="96"/>
    </location>
</feature>
<evidence type="ECO:0000256" key="13">
    <source>
        <dbReference type="ARBA" id="ARBA00023136"/>
    </source>
</evidence>
<feature type="chain" id="PRO_5021263116" description="RING-type E3 ubiquitin transferase" evidence="15">
    <location>
        <begin position="24"/>
        <end position="480"/>
    </location>
</feature>
<evidence type="ECO:0000256" key="3">
    <source>
        <dbReference type="ARBA" id="ARBA00004906"/>
    </source>
</evidence>
<dbReference type="PANTHER" id="PTHR46279">
    <property type="entry name" value="RING/U-BOX SUPERFAMILY PROTEIN"/>
    <property type="match status" value="1"/>
</dbReference>
<evidence type="ECO:0000256" key="7">
    <source>
        <dbReference type="ARBA" id="ARBA00022723"/>
    </source>
</evidence>
<dbReference type="InterPro" id="IPR046948">
    <property type="entry name" value="ATL20-22-like"/>
</dbReference>
<comment type="similarity">
    <text evidence="14">Belongs to the RING-type zinc finger family. ATL subfamily.</text>
</comment>
<reference evidence="17 18" key="1">
    <citation type="journal article" date="2018" name="Science">
        <title>The opium poppy genome and morphinan production.</title>
        <authorList>
            <person name="Guo L."/>
            <person name="Winzer T."/>
            <person name="Yang X."/>
            <person name="Li Y."/>
            <person name="Ning Z."/>
            <person name="He Z."/>
            <person name="Teodor R."/>
            <person name="Lu Y."/>
            <person name="Bowser T.A."/>
            <person name="Graham I.A."/>
            <person name="Ye K."/>
        </authorList>
    </citation>
    <scope>NUCLEOTIDE SEQUENCE [LARGE SCALE GENOMIC DNA]</scope>
    <source>
        <strain evidence="18">cv. HN1</strain>
        <tissue evidence="17">Leaves</tissue>
    </source>
</reference>
<comment type="pathway">
    <text evidence="3">Protein modification; protein ubiquitination.</text>
</comment>
<keyword evidence="12" id="KW-1133">Transmembrane helix</keyword>
<name>A0A4Y7LH44_PAPSO</name>
<evidence type="ECO:0000256" key="2">
    <source>
        <dbReference type="ARBA" id="ARBA00004167"/>
    </source>
</evidence>
<evidence type="ECO:0000256" key="10">
    <source>
        <dbReference type="ARBA" id="ARBA00022786"/>
    </source>
</evidence>
<dbReference type="Pfam" id="PF13947">
    <property type="entry name" value="GUB_WAK_bind"/>
    <property type="match status" value="2"/>
</dbReference>
<sequence>MSLLHFIIPYIILFFFSLTKISCQETCSSIQCDVDQPKISFPFGIKELQKDKQCGYPGFNLECNYYTKETLLKLPSTLGKLYVKDINYTKKEIRLYGGTYGCLPQRYMESGGIDISPFRGFASHTYRFYDCPLSIKSDSTASETLAFYAFAATCITAFWDAFVTPYSSTDPTQVRVNQFLIDYGCLLKASVSVPIPSRIVSNDSSLSKKQNVSIYSYNLVTDDLYLTWTDPPKNGSPGTSGTPINNGNGFYLGGKPICETAQCSQAGNEPEIDYPFVINDDHKNVGCGYPGFNLTCNILDKTVLKLPQSGEYLVRKIDYTNKEIRLYDENNCLARRLQQQSLNVNLFPFKAYAYQTYNFFNCSRSIASNASALPVTKIPCLSNQNITVLMTVSSSSTTSRDEDSNNVTTVLIHRGCQILAPVTIPIPFSAITKVSSYDFTTDDIYLTWSAPNDGRKIGENNNWKKILGITTSVLAFLVAP</sequence>
<keyword evidence="18" id="KW-1185">Reference proteome</keyword>
<protein>
    <recommendedName>
        <fullName evidence="4">RING-type E3 ubiquitin transferase</fullName>
        <ecNumber evidence="4">2.3.2.27</ecNumber>
    </recommendedName>
</protein>
<evidence type="ECO:0000256" key="11">
    <source>
        <dbReference type="ARBA" id="ARBA00022833"/>
    </source>
</evidence>
<proteinExistence type="inferred from homology"/>
<evidence type="ECO:0000256" key="14">
    <source>
        <dbReference type="ARBA" id="ARBA00024209"/>
    </source>
</evidence>